<reference evidence="3" key="1">
    <citation type="submission" date="2016-10" db="EMBL/GenBank/DDBJ databases">
        <authorList>
            <person name="Varghese N."/>
            <person name="Submissions S."/>
        </authorList>
    </citation>
    <scope>NUCLEOTIDE SEQUENCE [LARGE SCALE GENOMIC DNA]</scope>
    <source>
        <strain evidence="3">JCM 2783</strain>
    </source>
</reference>
<dbReference type="NCBIfam" id="NF040504">
    <property type="entry name" value="resist_ArsN1b"/>
    <property type="match status" value="1"/>
</dbReference>
<dbReference type="Gene3D" id="3.40.630.30">
    <property type="match status" value="1"/>
</dbReference>
<dbReference type="GO" id="GO:0016747">
    <property type="term" value="F:acyltransferase activity, transferring groups other than amino-acyl groups"/>
    <property type="evidence" value="ECO:0007669"/>
    <property type="project" value="InterPro"/>
</dbReference>
<dbReference type="EMBL" id="FOMO01000008">
    <property type="protein sequence ID" value="SFE06710.1"/>
    <property type="molecule type" value="Genomic_DNA"/>
</dbReference>
<organism evidence="2 3">
    <name type="scientific">Pseudomonas straminea</name>
    <dbReference type="NCBI Taxonomy" id="47882"/>
    <lineage>
        <taxon>Bacteria</taxon>
        <taxon>Pseudomonadati</taxon>
        <taxon>Pseudomonadota</taxon>
        <taxon>Gammaproteobacteria</taxon>
        <taxon>Pseudomonadales</taxon>
        <taxon>Pseudomonadaceae</taxon>
        <taxon>Phytopseudomonas</taxon>
    </lineage>
</organism>
<evidence type="ECO:0000313" key="3">
    <source>
        <dbReference type="Proteomes" id="UP000243950"/>
    </source>
</evidence>
<protein>
    <submittedName>
        <fullName evidence="2">Phosphinothricin acetyltransferase</fullName>
    </submittedName>
</protein>
<name>A0A1I1XMR7_PSEOC</name>
<dbReference type="PANTHER" id="PTHR43072:SF8">
    <property type="entry name" value="ACYLTRANSFERASE FABY-RELATED"/>
    <property type="match status" value="1"/>
</dbReference>
<proteinExistence type="predicted"/>
<dbReference type="AlphaFoldDB" id="A0A1I1XMR7"/>
<feature type="domain" description="N-acetyltransferase" evidence="1">
    <location>
        <begin position="2"/>
        <end position="164"/>
    </location>
</feature>
<dbReference type="SUPFAM" id="SSF55729">
    <property type="entry name" value="Acyl-CoA N-acyltransferases (Nat)"/>
    <property type="match status" value="1"/>
</dbReference>
<dbReference type="InterPro" id="IPR016181">
    <property type="entry name" value="Acyl_CoA_acyltransferase"/>
</dbReference>
<dbReference type="RefSeq" id="WP_093505937.1">
    <property type="nucleotide sequence ID" value="NZ_BSSG01000008.1"/>
</dbReference>
<accession>A0A1I1XMR7</accession>
<dbReference type="PANTHER" id="PTHR43072">
    <property type="entry name" value="N-ACETYLTRANSFERASE"/>
    <property type="match status" value="1"/>
</dbReference>
<dbReference type="PROSITE" id="PS51186">
    <property type="entry name" value="GNAT"/>
    <property type="match status" value="1"/>
</dbReference>
<dbReference type="InterPro" id="IPR000182">
    <property type="entry name" value="GNAT_dom"/>
</dbReference>
<dbReference type="Proteomes" id="UP000243950">
    <property type="component" value="Unassembled WGS sequence"/>
</dbReference>
<dbReference type="CDD" id="cd04301">
    <property type="entry name" value="NAT_SF"/>
    <property type="match status" value="1"/>
</dbReference>
<sequence length="187" mass="20648">MIDVRLASASDAEAIQAIYSPVVLNTAISFEEIPPSLEDMRRRIVATLETYPYLVAEQAGAVVGYAYASQHRARAAYRWAVDVTVYIAEDARRQGVGRRLYEVLLPMLQAMGYRSAYAGIALPNDGSIGLHERLGFCHIGTFPRVGYKHGAWHDVGYWLLEQGETSAPPSEPITLAAYLAGRDEGFR</sequence>
<dbReference type="Pfam" id="PF13420">
    <property type="entry name" value="Acetyltransf_4"/>
    <property type="match status" value="1"/>
</dbReference>
<evidence type="ECO:0000259" key="1">
    <source>
        <dbReference type="PROSITE" id="PS51186"/>
    </source>
</evidence>
<gene>
    <name evidence="2" type="ORF">SAMN05216372_1089</name>
</gene>
<evidence type="ECO:0000313" key="2">
    <source>
        <dbReference type="EMBL" id="SFE06710.1"/>
    </source>
</evidence>
<keyword evidence="3" id="KW-1185">Reference proteome</keyword>
<keyword evidence="2" id="KW-0808">Transferase</keyword>